<evidence type="ECO:0000313" key="5">
    <source>
        <dbReference type="Proteomes" id="UP000030661"/>
    </source>
</evidence>
<feature type="domain" description="CHAT" evidence="3">
    <location>
        <begin position="680"/>
        <end position="942"/>
    </location>
</feature>
<dbReference type="Gene3D" id="1.25.40.10">
    <property type="entry name" value="Tetratricopeptide repeat domain"/>
    <property type="match status" value="2"/>
</dbReference>
<feature type="repeat" description="TPR" evidence="1">
    <location>
        <begin position="308"/>
        <end position="341"/>
    </location>
</feature>
<dbReference type="InterPro" id="IPR024983">
    <property type="entry name" value="CHAT_dom"/>
</dbReference>
<feature type="repeat" description="TPR" evidence="1">
    <location>
        <begin position="439"/>
        <end position="472"/>
    </location>
</feature>
<dbReference type="PROSITE" id="PS50005">
    <property type="entry name" value="TPR"/>
    <property type="match status" value="4"/>
</dbReference>
<sequence length="983" mass="110622">MFRFLPTPHPSQEGNIGSCHCTNSPTMGIWVAQIPLLGGVRGGLKWRCDKSFQNNSPNLVIMVFCCLLPVVGSIMFGCCSAGDAASLTTESLLSYVQDTFHARIEFLGELLVRGGSNYLSQRRYQEALICFEWAFSLYQKIGDHKAQGNVLLHIGVLHFSRLRFEEARHYVERALKIANLQADRANAGIAMAYIGEILRSQGQLQQALELYQQALDEARELKDVIGEGRVLTNIGNVYVELGQYREAIRAFLNASHILEQAGDTQGVGIIHISLGVSYTRLGDDQRALTAFQRAQEILKTLRDQPNESVALTGMGGIYEDRGEYLKALGVYHQALRIQADPLHRAVTYNNMAKVWDRYCWESNNASHLREALELYQESLHITRDVGALTTQARTLNNIGEVYLHLSAYENFTGSLTQAETFLQQALRIQTASGDRSNAWKTLENLGYVYELQGKFDKALQTYHEAITLLDQMIVSAGVEELKRSLGAQTLTAYQRTIRLLCRSKAYQAAFDLSERARARELLDQLGNMPVTLSEGGDNELLQKETMLRSELTQLERLQRAQSLQSEDPELMLSLQRQIEIKRKAYEDLLLEIKLQQPEYAAMVRVSPLQLHEVQQLLDHQTTLVSYFMTEDMTIAFVITRNAFQAVELLIGEHELTRWVKEFRRVNAPPFSEQQSMQTLLEQGYAALISPLKPYLKTPIIGVIPHGVLHYIPFAALNDGQRYLNDDFTLFALPSVSLWQFVQGKSHRKSSSLLAFANNAVPGKAALHYAEQEVQALARIYRTHFLQGPEATESALKELAPRFPIIHLAAHAEMNPINPLFSRLFLSDDPVNDGALDVHEVYLLDLKKAELVVLSACDTQLGKQSRGDDMIGLNRAFLYADAASILASLWSVDDRATCDFMTIFYLYLKQGKSKAEALQIAQQITRAKYPQPYYWAAFVLTGDPGNTDTSLFWLDTTAIVLIIAETVMIILLFGGNLLIYFKKL</sequence>
<dbReference type="Proteomes" id="UP000030661">
    <property type="component" value="Unassembled WGS sequence"/>
</dbReference>
<dbReference type="PANTHER" id="PTHR10098">
    <property type="entry name" value="RAPSYN-RELATED"/>
    <property type="match status" value="1"/>
</dbReference>
<dbReference type="SMART" id="SM00028">
    <property type="entry name" value="TPR"/>
    <property type="match status" value="8"/>
</dbReference>
<evidence type="ECO:0000313" key="4">
    <source>
        <dbReference type="EMBL" id="GAK60189.1"/>
    </source>
</evidence>
<protein>
    <submittedName>
        <fullName evidence="4">Tetratricopeptide repeat protein</fullName>
    </submittedName>
</protein>
<feature type="transmembrane region" description="Helical" evidence="2">
    <location>
        <begin position="957"/>
        <end position="980"/>
    </location>
</feature>
<feature type="repeat" description="TPR" evidence="1">
    <location>
        <begin position="228"/>
        <end position="261"/>
    </location>
</feature>
<accession>A0A081C6I4</accession>
<keyword evidence="2" id="KW-1133">Transmembrane helix</keyword>
<dbReference type="eggNOG" id="COG0457">
    <property type="taxonomic scope" value="Bacteria"/>
</dbReference>
<dbReference type="EMBL" id="DF820472">
    <property type="protein sequence ID" value="GAK60189.1"/>
    <property type="molecule type" value="Genomic_DNA"/>
</dbReference>
<keyword evidence="2" id="KW-0812">Transmembrane</keyword>
<name>A0A081C6I4_VECG1</name>
<dbReference type="AlphaFoldDB" id="A0A081C6I4"/>
<dbReference type="Pfam" id="PF13424">
    <property type="entry name" value="TPR_12"/>
    <property type="match status" value="4"/>
</dbReference>
<keyword evidence="5" id="KW-1185">Reference proteome</keyword>
<gene>
    <name evidence="4" type="ORF">U27_00080</name>
</gene>
<evidence type="ECO:0000256" key="2">
    <source>
        <dbReference type="SAM" id="Phobius"/>
    </source>
</evidence>
<evidence type="ECO:0000259" key="3">
    <source>
        <dbReference type="Pfam" id="PF12770"/>
    </source>
</evidence>
<dbReference type="SUPFAM" id="SSF48452">
    <property type="entry name" value="TPR-like"/>
    <property type="match status" value="2"/>
</dbReference>
<dbReference type="InterPro" id="IPR011990">
    <property type="entry name" value="TPR-like_helical_dom_sf"/>
</dbReference>
<evidence type="ECO:0000256" key="1">
    <source>
        <dbReference type="PROSITE-ProRule" id="PRU00339"/>
    </source>
</evidence>
<dbReference type="InterPro" id="IPR019734">
    <property type="entry name" value="TPR_rpt"/>
</dbReference>
<feature type="repeat" description="TPR" evidence="1">
    <location>
        <begin position="188"/>
        <end position="221"/>
    </location>
</feature>
<dbReference type="HOGENOM" id="CLU_002404_1_0_0"/>
<reference evidence="4" key="1">
    <citation type="journal article" date="2015" name="PeerJ">
        <title>First genomic representation of candidate bacterial phylum KSB3 points to enhanced environmental sensing as a trigger of wastewater bulking.</title>
        <authorList>
            <person name="Sekiguchi Y."/>
            <person name="Ohashi A."/>
            <person name="Parks D.H."/>
            <person name="Yamauchi T."/>
            <person name="Tyson G.W."/>
            <person name="Hugenholtz P."/>
        </authorList>
    </citation>
    <scope>NUCLEOTIDE SEQUENCE [LARGE SCALE GENOMIC DNA]</scope>
</reference>
<keyword evidence="1" id="KW-0802">TPR repeat</keyword>
<dbReference type="STRING" id="1499967.U27_00080"/>
<dbReference type="Pfam" id="PF12770">
    <property type="entry name" value="CHAT"/>
    <property type="match status" value="1"/>
</dbReference>
<dbReference type="eggNOG" id="COG4995">
    <property type="taxonomic scope" value="Bacteria"/>
</dbReference>
<dbReference type="PANTHER" id="PTHR10098:SF108">
    <property type="entry name" value="TETRATRICOPEPTIDE REPEAT PROTEIN 28"/>
    <property type="match status" value="1"/>
</dbReference>
<proteinExistence type="predicted"/>
<organism evidence="4">
    <name type="scientific">Vecturithrix granuli</name>
    <dbReference type="NCBI Taxonomy" id="1499967"/>
    <lineage>
        <taxon>Bacteria</taxon>
        <taxon>Candidatus Moduliflexota</taxon>
        <taxon>Candidatus Vecturitrichia</taxon>
        <taxon>Candidatus Vecturitrichales</taxon>
        <taxon>Candidatus Vecturitrichaceae</taxon>
        <taxon>Candidatus Vecturithrix</taxon>
    </lineage>
</organism>
<keyword evidence="2" id="KW-0472">Membrane</keyword>